<dbReference type="Bgee" id="ENSDARG00000102965">
    <property type="expression patterns" value="Expressed in granulocyte and 20 other cell types or tissues"/>
</dbReference>
<evidence type="ECO:0000259" key="2">
    <source>
        <dbReference type="PROSITE" id="PS51038"/>
    </source>
</evidence>
<dbReference type="STRING" id="7955.ENSDARP00000135952"/>
<reference evidence="3" key="2">
    <citation type="submission" date="2015-06" db="UniProtKB">
        <authorList>
            <consortium name="Ensembl"/>
        </authorList>
    </citation>
    <scope>IDENTIFICATION</scope>
    <source>
        <strain evidence="3">Tuebingen</strain>
    </source>
</reference>
<dbReference type="GO" id="GO:0003682">
    <property type="term" value="F:chromatin binding"/>
    <property type="evidence" value="ECO:0000318"/>
    <property type="project" value="GO_Central"/>
</dbReference>
<feature type="region of interest" description="Disordered" evidence="1">
    <location>
        <begin position="145"/>
        <end position="332"/>
    </location>
</feature>
<organism evidence="3">
    <name type="scientific">Danio rerio</name>
    <name type="common">Zebrafish</name>
    <name type="synonym">Brachydanio rerio</name>
    <dbReference type="NCBI Taxonomy" id="7955"/>
    <lineage>
        <taxon>Eukaryota</taxon>
        <taxon>Metazoa</taxon>
        <taxon>Chordata</taxon>
        <taxon>Craniata</taxon>
        <taxon>Vertebrata</taxon>
        <taxon>Euteleostomi</taxon>
        <taxon>Actinopterygii</taxon>
        <taxon>Neopterygii</taxon>
        <taxon>Teleostei</taxon>
        <taxon>Ostariophysi</taxon>
        <taxon>Cypriniformes</taxon>
        <taxon>Danionidae</taxon>
        <taxon>Danioninae</taxon>
        <taxon>Danio</taxon>
    </lineage>
</organism>
<dbReference type="GeneTree" id="ENSGT00390000003967"/>
<dbReference type="GO" id="GO:0005677">
    <property type="term" value="C:chromatin silencing complex"/>
    <property type="evidence" value="ECO:0000318"/>
    <property type="project" value="GO_Central"/>
</dbReference>
<dbReference type="GO" id="GO:0045892">
    <property type="term" value="P:negative regulation of DNA-templated transcription"/>
    <property type="evidence" value="ECO:0000318"/>
    <property type="project" value="GO_Central"/>
</dbReference>
<dbReference type="OMA" id="WPHGGTM"/>
<dbReference type="GlyGen" id="E7FG09">
    <property type="glycosylation" value="1 site"/>
</dbReference>
<dbReference type="InterPro" id="IPR053032">
    <property type="entry name" value="BAH_domain-containing"/>
</dbReference>
<dbReference type="RefSeq" id="XP_005173894.1">
    <property type="nucleotide sequence ID" value="XM_005173837.4"/>
</dbReference>
<dbReference type="GO" id="GO:0000976">
    <property type="term" value="F:transcription cis-regulatory region binding"/>
    <property type="evidence" value="ECO:0000318"/>
    <property type="project" value="GO_Central"/>
</dbReference>
<reference evidence="4" key="3">
    <citation type="submission" date="2025-04" db="UniProtKB">
        <authorList>
            <consortium name="RefSeq"/>
        </authorList>
    </citation>
    <scope>IDENTIFICATION</scope>
    <source>
        <strain evidence="4">Tuebingen</strain>
    </source>
</reference>
<dbReference type="eggNOG" id="KOG3549">
    <property type="taxonomic scope" value="Eukaryota"/>
</dbReference>
<dbReference type="Pfam" id="PF01426">
    <property type="entry name" value="BAH"/>
    <property type="match status" value="1"/>
</dbReference>
<accession>A0A8M2BL45</accession>
<dbReference type="eggNOG" id="KOG1886">
    <property type="taxonomic scope" value="Eukaryota"/>
</dbReference>
<dbReference type="Ensembl" id="ENSDART00000166592.2">
    <property type="protein sequence ID" value="ENSDARP00000135952.1"/>
    <property type="gene ID" value="ENSDARG00000102965.2"/>
</dbReference>
<dbReference type="SMART" id="SM00439">
    <property type="entry name" value="BAH"/>
    <property type="match status" value="1"/>
</dbReference>
<feature type="compositionally biased region" description="Basic and acidic residues" evidence="1">
    <location>
        <begin position="157"/>
        <end position="332"/>
    </location>
</feature>
<dbReference type="OrthoDB" id="1922186at2759"/>
<accession>E7FG09</accession>
<sequence length="841" mass="96368">MTHVWKKASLSEYGGEGRGYAEGWSHDETVGGAWPADSVPNSKMNTHMQSCAQYKSQRLPTPPMNSVNERKRKLYPLRGRGGTPEDSLCCHVLLTRLDEQQDSTNKTREPLQSSGQEPRTRRLASLNAEALNSLLLEKPAGAMRTRAEGACMKKSWRRPEESQKKSWRRPEESQKKTWRRPEESQKKTWRRPEESQKKTWRRPEESQKKSWKRPEESQKKTWRRPEESQKKTWRRPEESQKKTWRRPEESQKKSWRRPEESQKKTWRRPEESQKKTWRRPEESQKKSWKRPEESQKKTWRRPEESQKKSWRKPEESQRKSWRRPEASQKRMKMDLCSPAPRRLAGLNTAALLNISSPSAHHRSVCAVGNDGKPTAGNDGKAIAWRAIKLCRHPSHQESICVVCKGKSLESSPTFQEDPGYQPHGILGYPIKTADMRTVSVKEEHAEPVQCCCCPAVGAVEFCHHLPMFLHQQAYRESEEQPVASIRHECVLPAPPLALSHPCLCAEPCYYIHISHPGPTAAARPLPCTHTHCCPRGVSKLLPATGLPHPHPAYCCLCPAARLPYTYLTLPETACSCSFSCSTSRHSSRTEAPPDAPALLLSPGCPSMPLVNRSARECPQNPKPSGHRPLRTTRRLRPAGGVLRRRSTRRPDTNGWRPVGASTQRELLMAGDEQTVLRQCYDSVQRDGELIRVRDTVLLKSGPRRKTLPYVAKISALWEEPRTGELMMSLFWYYRPEHTQGGRDPSMHCEKEIFASRHQDENSVACIEERCYVLPLAQYCRFCALVRRGVEGVCERVPLVPRCSAGSVPNHRSLPTGVDPQLVYLCRHVYDYRYGRILKNLQ</sequence>
<feature type="domain" description="BAH" evidence="2">
    <location>
        <begin position="688"/>
        <end position="840"/>
    </location>
</feature>
<feature type="region of interest" description="Disordered" evidence="1">
    <location>
        <begin position="100"/>
        <end position="121"/>
    </location>
</feature>
<protein>
    <submittedName>
        <fullName evidence="4">Bromo adjacent homology domain-containing 1 protein isoform X1</fullName>
    </submittedName>
    <submittedName>
        <fullName evidence="3">Bromo adjacent homology domain-containing 1 protein-like</fullName>
    </submittedName>
</protein>
<dbReference type="AlphaFoldDB" id="E7FG09"/>
<dbReference type="PANTHER" id="PTHR46576">
    <property type="entry name" value="BROMO ADJACENT HOMOLOGY DOMAIN-CONTAINING 1 PROTEIN"/>
    <property type="match status" value="1"/>
</dbReference>
<dbReference type="SMR" id="E7FG09"/>
<dbReference type="PaxDb" id="7955-ENSDARP00000112491"/>
<dbReference type="Gene3D" id="2.30.30.490">
    <property type="match status" value="1"/>
</dbReference>
<dbReference type="HOGENOM" id="CLU_019093_0_0_1"/>
<dbReference type="InterPro" id="IPR001025">
    <property type="entry name" value="BAH_dom"/>
</dbReference>
<dbReference type="PROSITE" id="PS51038">
    <property type="entry name" value="BAH"/>
    <property type="match status" value="1"/>
</dbReference>
<dbReference type="GO" id="GO:0031507">
    <property type="term" value="P:heterochromatin formation"/>
    <property type="evidence" value="ECO:0000318"/>
    <property type="project" value="GO_Central"/>
</dbReference>
<dbReference type="PANTHER" id="PTHR46576:SF1">
    <property type="entry name" value="BROMO ADJACENT HOMOLOGY DOMAIN-CONTAINING 1 PROTEIN"/>
    <property type="match status" value="1"/>
</dbReference>
<dbReference type="InterPro" id="IPR043151">
    <property type="entry name" value="BAH_sf"/>
</dbReference>
<evidence type="ECO:0000313" key="3">
    <source>
        <dbReference type="Ensembl" id="ENSDARP00000135952"/>
    </source>
</evidence>
<evidence type="ECO:0000256" key="1">
    <source>
        <dbReference type="SAM" id="MobiDB-lite"/>
    </source>
</evidence>
<name>E7FG09_DANRE</name>
<evidence type="ECO:0000313" key="4">
    <source>
        <dbReference type="RefSeq" id="XP_005173894.1"/>
    </source>
</evidence>
<gene>
    <name evidence="3 4" type="primary">LOC100331694</name>
</gene>
<dbReference type="EMBL" id="CABZ01087948">
    <property type="status" value="NOT_ANNOTATED_CDS"/>
    <property type="molecule type" value="Genomic_DNA"/>
</dbReference>
<reference evidence="3" key="1">
    <citation type="journal article" date="2013" name="Nature">
        <title>The zebrafish reference genome sequence and its relationship to the human genome.</title>
        <authorList>
            <consortium name="Genome Reference Consortium Zebrafish"/>
            <person name="Howe K."/>
            <person name="Clark M.D."/>
            <person name="Torroja C.F."/>
            <person name="Torrance J."/>
            <person name="Berthelot C."/>
            <person name="Muffato M."/>
            <person name="Collins J.E."/>
            <person name="Humphray S."/>
            <person name="McLaren K."/>
            <person name="Matthews L."/>
            <person name="McLaren S."/>
            <person name="Sealy I."/>
            <person name="Caccamo M."/>
            <person name="Churcher C."/>
            <person name="Scott C."/>
            <person name="Barrett J.C."/>
            <person name="Koch R."/>
            <person name="Rauch G.J."/>
            <person name="White S."/>
            <person name="Chow W."/>
            <person name="Kilian B."/>
            <person name="Quintais L.T."/>
            <person name="Guerra-Assuncao J.A."/>
            <person name="Zhou Y."/>
            <person name="Gu Y."/>
            <person name="Yen J."/>
            <person name="Vogel J.H."/>
            <person name="Eyre T."/>
            <person name="Redmond S."/>
            <person name="Banerjee R."/>
            <person name="Chi J."/>
            <person name="Fu B."/>
            <person name="Langley E."/>
            <person name="Maguire S.F."/>
            <person name="Laird G.K."/>
            <person name="Lloyd D."/>
            <person name="Kenyon E."/>
            <person name="Donaldson S."/>
            <person name="Sehra H."/>
            <person name="Almeida-King J."/>
            <person name="Loveland J."/>
            <person name="Trevanion S."/>
            <person name="Jones M."/>
            <person name="Quail M."/>
            <person name="Willey D."/>
            <person name="Hunt A."/>
            <person name="Burton J."/>
            <person name="Sims S."/>
            <person name="McLay K."/>
            <person name="Plumb B."/>
            <person name="Davis J."/>
            <person name="Clee C."/>
            <person name="Oliver K."/>
            <person name="Clark R."/>
            <person name="Riddle C."/>
            <person name="Elliot D."/>
            <person name="Eliott D."/>
            <person name="Threadgold G."/>
            <person name="Harden G."/>
            <person name="Ware D."/>
            <person name="Begum S."/>
            <person name="Mortimore B."/>
            <person name="Mortimer B."/>
            <person name="Kerry G."/>
            <person name="Heath P."/>
            <person name="Phillimore B."/>
            <person name="Tracey A."/>
            <person name="Corby N."/>
            <person name="Dunn M."/>
            <person name="Johnson C."/>
            <person name="Wood J."/>
            <person name="Clark S."/>
            <person name="Pelan S."/>
            <person name="Griffiths G."/>
            <person name="Smith M."/>
            <person name="Glithero R."/>
            <person name="Howden P."/>
            <person name="Barker N."/>
            <person name="Lloyd C."/>
            <person name="Stevens C."/>
            <person name="Harley J."/>
            <person name="Holt K."/>
            <person name="Panagiotidis G."/>
            <person name="Lovell J."/>
            <person name="Beasley H."/>
            <person name="Henderson C."/>
            <person name="Gordon D."/>
            <person name="Auger K."/>
            <person name="Wright D."/>
            <person name="Collins J."/>
            <person name="Raisen C."/>
            <person name="Dyer L."/>
            <person name="Leung K."/>
            <person name="Robertson L."/>
            <person name="Ambridge K."/>
            <person name="Leongamornlert D."/>
            <person name="McGuire S."/>
            <person name="Gilderthorp R."/>
            <person name="Griffiths C."/>
            <person name="Manthravadi D."/>
            <person name="Nichol S."/>
            <person name="Barker G."/>
            <person name="Whitehead S."/>
            <person name="Kay M."/>
            <person name="Brown J."/>
            <person name="Murnane C."/>
            <person name="Gray E."/>
            <person name="Humphries M."/>
            <person name="Sycamore N."/>
            <person name="Barker D."/>
            <person name="Saunders D."/>
            <person name="Wallis J."/>
            <person name="Babbage A."/>
            <person name="Hammond S."/>
            <person name="Mashreghi-Mohammadi M."/>
            <person name="Barr L."/>
            <person name="Martin S."/>
            <person name="Wray P."/>
            <person name="Ellington A."/>
            <person name="Matthews N."/>
            <person name="Ellwood M."/>
            <person name="Woodmansey R."/>
            <person name="Clark G."/>
            <person name="Cooper J."/>
            <person name="Cooper J."/>
            <person name="Tromans A."/>
            <person name="Grafham D."/>
            <person name="Skuce C."/>
            <person name="Pandian R."/>
            <person name="Andrews R."/>
            <person name="Harrison E."/>
            <person name="Kimberley A."/>
            <person name="Garnett J."/>
            <person name="Fosker N."/>
            <person name="Hall R."/>
            <person name="Garner P."/>
            <person name="Kelly D."/>
            <person name="Bird C."/>
            <person name="Palmer S."/>
            <person name="Gehring I."/>
            <person name="Berger A."/>
            <person name="Dooley C.M."/>
            <person name="Ersan-Urun Z."/>
            <person name="Eser C."/>
            <person name="Geiger H."/>
            <person name="Geisler M."/>
            <person name="Karotki L."/>
            <person name="Kirn A."/>
            <person name="Konantz J."/>
            <person name="Konantz M."/>
            <person name="Oberlander M."/>
            <person name="Rudolph-Geiger S."/>
            <person name="Teucke M."/>
            <person name="Lanz C."/>
            <person name="Raddatz G."/>
            <person name="Osoegawa K."/>
            <person name="Zhu B."/>
            <person name="Rapp A."/>
            <person name="Widaa S."/>
            <person name="Langford C."/>
            <person name="Yang F."/>
            <person name="Schuster S.C."/>
            <person name="Carter N.P."/>
            <person name="Harrow J."/>
            <person name="Ning Z."/>
            <person name="Herrero J."/>
            <person name="Searle S.M."/>
            <person name="Enright A."/>
            <person name="Geisler R."/>
            <person name="Plasterk R.H."/>
            <person name="Lee C."/>
            <person name="Westerfield M."/>
            <person name="de Jong P.J."/>
            <person name="Zon L.I."/>
            <person name="Postlethwait J.H."/>
            <person name="Nusslein-Volhard C."/>
            <person name="Hubbard T.J."/>
            <person name="Roest Crollius H."/>
            <person name="Rogers J."/>
            <person name="Stemple D.L."/>
        </authorList>
    </citation>
    <scope>NUCLEOTIDE SEQUENCE [LARGE SCALE GENOMIC DNA]</scope>
    <source>
        <strain evidence="3">Tuebingen</strain>
    </source>
</reference>
<proteinExistence type="predicted"/>